<dbReference type="EMBL" id="BGPR01081077">
    <property type="protein sequence ID" value="GBL81468.1"/>
    <property type="molecule type" value="Genomic_DNA"/>
</dbReference>
<evidence type="ECO:0000313" key="3">
    <source>
        <dbReference type="Proteomes" id="UP000499080"/>
    </source>
</evidence>
<comment type="caution">
    <text evidence="2">The sequence shown here is derived from an EMBL/GenBank/DDBJ whole genome shotgun (WGS) entry which is preliminary data.</text>
</comment>
<evidence type="ECO:0008006" key="4">
    <source>
        <dbReference type="Google" id="ProtNLM"/>
    </source>
</evidence>
<protein>
    <recommendedName>
        <fullName evidence="4">Secreted protein</fullName>
    </recommendedName>
</protein>
<organism evidence="2 3">
    <name type="scientific">Araneus ventricosus</name>
    <name type="common">Orbweaver spider</name>
    <name type="synonym">Epeira ventricosa</name>
    <dbReference type="NCBI Taxonomy" id="182803"/>
    <lineage>
        <taxon>Eukaryota</taxon>
        <taxon>Metazoa</taxon>
        <taxon>Ecdysozoa</taxon>
        <taxon>Arthropoda</taxon>
        <taxon>Chelicerata</taxon>
        <taxon>Arachnida</taxon>
        <taxon>Araneae</taxon>
        <taxon>Araneomorphae</taxon>
        <taxon>Entelegynae</taxon>
        <taxon>Araneoidea</taxon>
        <taxon>Araneidae</taxon>
        <taxon>Araneus</taxon>
    </lineage>
</organism>
<keyword evidence="3" id="KW-1185">Reference proteome</keyword>
<feature type="chain" id="PRO_5021501923" description="Secreted protein" evidence="1">
    <location>
        <begin position="28"/>
        <end position="141"/>
    </location>
</feature>
<proteinExistence type="predicted"/>
<evidence type="ECO:0000256" key="1">
    <source>
        <dbReference type="SAM" id="SignalP"/>
    </source>
</evidence>
<gene>
    <name evidence="2" type="ORF">AVEN_33399_1</name>
</gene>
<keyword evidence="1" id="KW-0732">Signal</keyword>
<reference evidence="2 3" key="1">
    <citation type="journal article" date="2019" name="Sci. Rep.">
        <title>Orb-weaving spider Araneus ventricosus genome elucidates the spidroin gene catalogue.</title>
        <authorList>
            <person name="Kono N."/>
            <person name="Nakamura H."/>
            <person name="Ohtoshi R."/>
            <person name="Moran D.A.P."/>
            <person name="Shinohara A."/>
            <person name="Yoshida Y."/>
            <person name="Fujiwara M."/>
            <person name="Mori M."/>
            <person name="Tomita M."/>
            <person name="Arakawa K."/>
        </authorList>
    </citation>
    <scope>NUCLEOTIDE SEQUENCE [LARGE SCALE GENOMIC DNA]</scope>
</reference>
<feature type="signal peptide" evidence="1">
    <location>
        <begin position="1"/>
        <end position="27"/>
    </location>
</feature>
<accession>A0A4Y2ANX4</accession>
<sequence length="141" mass="15559">MPCDHDMPFFFVRQLALTVSLLCSSCCCFFGGRCEHTAALCYQHSGWSLLTCSRQYLAGGCVVLFRRAAPHAATPWFHHVDMFAVAVRRLSSTANAFVPRSDHVAVPVAGGLVPLGSLAMVDVCGDDYGRDRRRLDVNREH</sequence>
<evidence type="ECO:0000313" key="2">
    <source>
        <dbReference type="EMBL" id="GBL81468.1"/>
    </source>
</evidence>
<name>A0A4Y2ANX4_ARAVE</name>
<dbReference type="Proteomes" id="UP000499080">
    <property type="component" value="Unassembled WGS sequence"/>
</dbReference>
<dbReference type="AlphaFoldDB" id="A0A4Y2ANX4"/>